<dbReference type="RefSeq" id="WP_379781893.1">
    <property type="nucleotide sequence ID" value="NZ_JBHSMU010000008.1"/>
</dbReference>
<dbReference type="Proteomes" id="UP001596050">
    <property type="component" value="Unassembled WGS sequence"/>
</dbReference>
<dbReference type="SUPFAM" id="SSF54427">
    <property type="entry name" value="NTF2-like"/>
    <property type="match status" value="1"/>
</dbReference>
<dbReference type="EMBL" id="JBHSMU010000008">
    <property type="protein sequence ID" value="MFC5459747.1"/>
    <property type="molecule type" value="Genomic_DNA"/>
</dbReference>
<dbReference type="InterPro" id="IPR037401">
    <property type="entry name" value="SnoaL-like"/>
</dbReference>
<evidence type="ECO:0000259" key="1">
    <source>
        <dbReference type="Pfam" id="PF12680"/>
    </source>
</evidence>
<dbReference type="Pfam" id="PF12680">
    <property type="entry name" value="SnoaL_2"/>
    <property type="match status" value="1"/>
</dbReference>
<gene>
    <name evidence="2" type="ORF">ACFPN5_07980</name>
</gene>
<dbReference type="PANTHER" id="PTHR41252:SF1">
    <property type="entry name" value="BLR2505 PROTEIN"/>
    <property type="match status" value="1"/>
</dbReference>
<accession>A0ABW0L3T5</accession>
<dbReference type="PANTHER" id="PTHR41252">
    <property type="entry name" value="BLR2505 PROTEIN"/>
    <property type="match status" value="1"/>
</dbReference>
<dbReference type="Gene3D" id="3.10.450.50">
    <property type="match status" value="1"/>
</dbReference>
<evidence type="ECO:0000313" key="3">
    <source>
        <dbReference type="Proteomes" id="UP001596050"/>
    </source>
</evidence>
<proteinExistence type="predicted"/>
<evidence type="ECO:0000313" key="2">
    <source>
        <dbReference type="EMBL" id="MFC5459747.1"/>
    </source>
</evidence>
<organism evidence="2 3">
    <name type="scientific">Massilia niabensis</name>
    <dbReference type="NCBI Taxonomy" id="544910"/>
    <lineage>
        <taxon>Bacteria</taxon>
        <taxon>Pseudomonadati</taxon>
        <taxon>Pseudomonadota</taxon>
        <taxon>Betaproteobacteria</taxon>
        <taxon>Burkholderiales</taxon>
        <taxon>Oxalobacteraceae</taxon>
        <taxon>Telluria group</taxon>
        <taxon>Massilia</taxon>
    </lineage>
</organism>
<sequence>MDAQENKRIVMEGYRMFQAGDIPHLLERYHDDALWIEPDAENIPFAGKHQGKAEIARFFQQLDECAEALRFEPKEFIAEGDKVVVTGEATWLARNTGRSYDSPWVHVFTLRDGKVAHFQSFHDTAAGERAFRPEQAGQTAAGAPLHH</sequence>
<reference evidence="3" key="1">
    <citation type="journal article" date="2019" name="Int. J. Syst. Evol. Microbiol.">
        <title>The Global Catalogue of Microorganisms (GCM) 10K type strain sequencing project: providing services to taxonomists for standard genome sequencing and annotation.</title>
        <authorList>
            <consortium name="The Broad Institute Genomics Platform"/>
            <consortium name="The Broad Institute Genome Sequencing Center for Infectious Disease"/>
            <person name="Wu L."/>
            <person name="Ma J."/>
        </authorList>
    </citation>
    <scope>NUCLEOTIDE SEQUENCE [LARGE SCALE GENOMIC DNA]</scope>
    <source>
        <strain evidence="3">KACC 12649</strain>
    </source>
</reference>
<name>A0ABW0L3T5_9BURK</name>
<protein>
    <submittedName>
        <fullName evidence="2">Nuclear transport factor 2 family protein</fullName>
    </submittedName>
</protein>
<keyword evidence="3" id="KW-1185">Reference proteome</keyword>
<comment type="caution">
    <text evidence="2">The sequence shown here is derived from an EMBL/GenBank/DDBJ whole genome shotgun (WGS) entry which is preliminary data.</text>
</comment>
<feature type="domain" description="SnoaL-like" evidence="1">
    <location>
        <begin position="14"/>
        <end position="117"/>
    </location>
</feature>
<dbReference type="InterPro" id="IPR032710">
    <property type="entry name" value="NTF2-like_dom_sf"/>
</dbReference>